<keyword evidence="7" id="KW-0067">ATP-binding</keyword>
<organism evidence="12 13">
    <name type="scientific">Draconibacterium sediminis</name>
    <dbReference type="NCBI Taxonomy" id="1544798"/>
    <lineage>
        <taxon>Bacteria</taxon>
        <taxon>Pseudomonadati</taxon>
        <taxon>Bacteroidota</taxon>
        <taxon>Bacteroidia</taxon>
        <taxon>Marinilabiliales</taxon>
        <taxon>Prolixibacteraceae</taxon>
        <taxon>Draconibacterium</taxon>
    </lineage>
</organism>
<comment type="caution">
    <text evidence="12">The sequence shown here is derived from an EMBL/GenBank/DDBJ whole genome shotgun (WGS) entry which is preliminary data.</text>
</comment>
<dbReference type="GO" id="GO:0005524">
    <property type="term" value="F:ATP binding"/>
    <property type="evidence" value="ECO:0007669"/>
    <property type="project" value="UniProtKB-KW"/>
</dbReference>
<dbReference type="STRING" id="1544798.LH29_06815"/>
<keyword evidence="6" id="KW-0418">Kinase</keyword>
<dbReference type="SUPFAM" id="SSF55874">
    <property type="entry name" value="ATPase domain of HSP90 chaperone/DNA topoisomerase II/histidine kinase"/>
    <property type="match status" value="1"/>
</dbReference>
<evidence type="ECO:0000256" key="8">
    <source>
        <dbReference type="ARBA" id="ARBA00023012"/>
    </source>
</evidence>
<dbReference type="Gene3D" id="1.20.5.1930">
    <property type="match status" value="1"/>
</dbReference>
<keyword evidence="5" id="KW-0547">Nucleotide-binding</keyword>
<feature type="domain" description="Histidine kinase/HSP90-like ATPase" evidence="10">
    <location>
        <begin position="321"/>
        <end position="408"/>
    </location>
</feature>
<protein>
    <recommendedName>
        <fullName evidence="2">histidine kinase</fullName>
        <ecNumber evidence="2">2.7.13.3</ecNumber>
    </recommendedName>
</protein>
<evidence type="ECO:0000259" key="10">
    <source>
        <dbReference type="Pfam" id="PF02518"/>
    </source>
</evidence>
<dbReference type="Gene3D" id="3.30.565.10">
    <property type="entry name" value="Histidine kinase-like ATPase, C-terminal domain"/>
    <property type="match status" value="1"/>
</dbReference>
<keyword evidence="9" id="KW-0472">Membrane</keyword>
<evidence type="ECO:0000256" key="3">
    <source>
        <dbReference type="ARBA" id="ARBA00022553"/>
    </source>
</evidence>
<evidence type="ECO:0000256" key="7">
    <source>
        <dbReference type="ARBA" id="ARBA00022840"/>
    </source>
</evidence>
<keyword evidence="4" id="KW-0808">Transferase</keyword>
<dbReference type="Pfam" id="PF07730">
    <property type="entry name" value="HisKA_3"/>
    <property type="match status" value="1"/>
</dbReference>
<dbReference type="OrthoDB" id="9760839at2"/>
<dbReference type="Proteomes" id="UP000032544">
    <property type="component" value="Unassembled WGS sequence"/>
</dbReference>
<evidence type="ECO:0000256" key="1">
    <source>
        <dbReference type="ARBA" id="ARBA00000085"/>
    </source>
</evidence>
<dbReference type="EMBL" id="JRHC01000001">
    <property type="protein sequence ID" value="KJF45111.1"/>
    <property type="molecule type" value="Genomic_DNA"/>
</dbReference>
<dbReference type="InterPro" id="IPR011712">
    <property type="entry name" value="Sig_transdc_His_kin_sub3_dim/P"/>
</dbReference>
<evidence type="ECO:0000256" key="5">
    <source>
        <dbReference type="ARBA" id="ARBA00022741"/>
    </source>
</evidence>
<evidence type="ECO:0000313" key="13">
    <source>
        <dbReference type="Proteomes" id="UP000032544"/>
    </source>
</evidence>
<dbReference type="PANTHER" id="PTHR24421">
    <property type="entry name" value="NITRATE/NITRITE SENSOR PROTEIN NARX-RELATED"/>
    <property type="match status" value="1"/>
</dbReference>
<feature type="domain" description="Signal transduction histidine kinase subgroup 3 dimerisation and phosphoacceptor" evidence="11">
    <location>
        <begin position="215"/>
        <end position="278"/>
    </location>
</feature>
<dbReference type="GO" id="GO:0016020">
    <property type="term" value="C:membrane"/>
    <property type="evidence" value="ECO:0007669"/>
    <property type="project" value="InterPro"/>
</dbReference>
<dbReference type="EC" id="2.7.13.3" evidence="2"/>
<dbReference type="InterPro" id="IPR050482">
    <property type="entry name" value="Sensor_HK_TwoCompSys"/>
</dbReference>
<proteinExistence type="predicted"/>
<feature type="transmembrane region" description="Helical" evidence="9">
    <location>
        <begin position="172"/>
        <end position="194"/>
    </location>
</feature>
<keyword evidence="8" id="KW-0902">Two-component regulatory system</keyword>
<dbReference type="GO" id="GO:0000155">
    <property type="term" value="F:phosphorelay sensor kinase activity"/>
    <property type="evidence" value="ECO:0007669"/>
    <property type="project" value="InterPro"/>
</dbReference>
<reference evidence="12 13" key="1">
    <citation type="submission" date="2014-09" db="EMBL/GenBank/DDBJ databases">
        <title>Draft Genome Sequence of Draconibacterium sp. JN14CK-3.</title>
        <authorList>
            <person name="Dong C."/>
            <person name="Lai Q."/>
            <person name="Shao Z."/>
        </authorList>
    </citation>
    <scope>NUCLEOTIDE SEQUENCE [LARGE SCALE GENOMIC DNA]</scope>
    <source>
        <strain evidence="12 13">JN14CK-3</strain>
    </source>
</reference>
<evidence type="ECO:0000256" key="9">
    <source>
        <dbReference type="SAM" id="Phobius"/>
    </source>
</evidence>
<accession>A0A0D8JEY7</accession>
<dbReference type="Pfam" id="PF02518">
    <property type="entry name" value="HATPase_c"/>
    <property type="match status" value="1"/>
</dbReference>
<feature type="transmembrane region" description="Helical" evidence="9">
    <location>
        <begin position="12"/>
        <end position="31"/>
    </location>
</feature>
<keyword evidence="3" id="KW-0597">Phosphoprotein</keyword>
<dbReference type="CDD" id="cd16917">
    <property type="entry name" value="HATPase_UhpB-NarQ-NarX-like"/>
    <property type="match status" value="1"/>
</dbReference>
<dbReference type="RefSeq" id="WP_045026958.1">
    <property type="nucleotide sequence ID" value="NZ_JRHC01000001.1"/>
</dbReference>
<dbReference type="GO" id="GO:0046983">
    <property type="term" value="F:protein dimerization activity"/>
    <property type="evidence" value="ECO:0007669"/>
    <property type="project" value="InterPro"/>
</dbReference>
<keyword evidence="13" id="KW-1185">Reference proteome</keyword>
<keyword evidence="9" id="KW-0812">Transmembrane</keyword>
<name>A0A0D8JEY7_9BACT</name>
<dbReference type="InterPro" id="IPR003594">
    <property type="entry name" value="HATPase_dom"/>
</dbReference>
<evidence type="ECO:0000313" key="12">
    <source>
        <dbReference type="EMBL" id="KJF45111.1"/>
    </source>
</evidence>
<evidence type="ECO:0000259" key="11">
    <source>
        <dbReference type="Pfam" id="PF07730"/>
    </source>
</evidence>
<dbReference type="PANTHER" id="PTHR24421:SF10">
    <property type="entry name" value="NITRATE_NITRITE SENSOR PROTEIN NARQ"/>
    <property type="match status" value="1"/>
</dbReference>
<evidence type="ECO:0000256" key="4">
    <source>
        <dbReference type="ARBA" id="ARBA00022679"/>
    </source>
</evidence>
<evidence type="ECO:0000256" key="6">
    <source>
        <dbReference type="ARBA" id="ARBA00022777"/>
    </source>
</evidence>
<dbReference type="InterPro" id="IPR036890">
    <property type="entry name" value="HATPase_C_sf"/>
</dbReference>
<dbReference type="AlphaFoldDB" id="A0A0D8JEY7"/>
<keyword evidence="9" id="KW-1133">Transmembrane helix</keyword>
<comment type="catalytic activity">
    <reaction evidence="1">
        <text>ATP + protein L-histidine = ADP + protein N-phospho-L-histidine.</text>
        <dbReference type="EC" id="2.7.13.3"/>
    </reaction>
</comment>
<sequence length="412" mass="46860">MSLKILFRGRVLLAIIIFTIITCTGIIYTSIKSLRLDREHLLLLELSKNIDLEISHSRIFLDDYFLLNDSPKKSTILNCFTNTGKYTTSLDSLISAKYKGSREASLRNSLEEVASQVKLLQNSVATSLQNNVEEFNVAILTEYRDFQLAYQELDKKIHDYILHENTVFRQRVFTLVLLTLVLLLVCIFLIYRIINSYNAIEKQQALRALEVEYKERKRIAADLHDGLGSILSSIALFIKLIEKDCTNNAENKSLVQVKELSGIALENLEATINNLNPSILNKYGLIKSLEILCDKINDIGEVSCVVNSTNSEIKLDQNMELNVYRICNELINNTLKHAGASKLYIDIQQIKKTVVIIYRDNGKGFNPELIYTSDEEKMGLRNIINRIESFGGKYEINTGEGKGVEIKLSFMI</sequence>
<gene>
    <name evidence="12" type="ORF">LH29_06815</name>
</gene>
<evidence type="ECO:0000256" key="2">
    <source>
        <dbReference type="ARBA" id="ARBA00012438"/>
    </source>
</evidence>